<gene>
    <name evidence="1" type="ORF">UFOVP134_54</name>
</gene>
<accession>A0A6J5LGC7</accession>
<name>A0A6J5LGC7_9CAUD</name>
<sequence length="114" mass="12036">MARQFTTLTKTAITDANNRTEFQPGKGAAPVTTVTTTTVASDLATLVADGASPTQAHVTALNTAYTTMAAQITALSAETGDVYFSFDTTKITTLEQIQSALTKIEKWARSAGFQ</sequence>
<protein>
    <submittedName>
        <fullName evidence="1">Uncharacterized protein</fullName>
    </submittedName>
</protein>
<evidence type="ECO:0000313" key="1">
    <source>
        <dbReference type="EMBL" id="CAB4132176.1"/>
    </source>
</evidence>
<proteinExistence type="predicted"/>
<organism evidence="1">
    <name type="scientific">uncultured Caudovirales phage</name>
    <dbReference type="NCBI Taxonomy" id="2100421"/>
    <lineage>
        <taxon>Viruses</taxon>
        <taxon>Duplodnaviria</taxon>
        <taxon>Heunggongvirae</taxon>
        <taxon>Uroviricota</taxon>
        <taxon>Caudoviricetes</taxon>
        <taxon>Peduoviridae</taxon>
        <taxon>Maltschvirus</taxon>
        <taxon>Maltschvirus maltsch</taxon>
    </lineage>
</organism>
<reference evidence="1" key="1">
    <citation type="submission" date="2020-04" db="EMBL/GenBank/DDBJ databases">
        <authorList>
            <person name="Chiriac C."/>
            <person name="Salcher M."/>
            <person name="Ghai R."/>
            <person name="Kavagutti S V."/>
        </authorList>
    </citation>
    <scope>NUCLEOTIDE SEQUENCE</scope>
</reference>
<dbReference type="EMBL" id="LR796258">
    <property type="protein sequence ID" value="CAB4132176.1"/>
    <property type="molecule type" value="Genomic_DNA"/>
</dbReference>